<accession>A0A6G1H8M6</accession>
<proteinExistence type="predicted"/>
<dbReference type="Proteomes" id="UP000800041">
    <property type="component" value="Unassembled WGS sequence"/>
</dbReference>
<feature type="compositionally biased region" description="Polar residues" evidence="1">
    <location>
        <begin position="67"/>
        <end position="77"/>
    </location>
</feature>
<feature type="compositionally biased region" description="Low complexity" evidence="1">
    <location>
        <begin position="78"/>
        <end position="90"/>
    </location>
</feature>
<feature type="compositionally biased region" description="Polar residues" evidence="1">
    <location>
        <begin position="7"/>
        <end position="31"/>
    </location>
</feature>
<evidence type="ECO:0000313" key="2">
    <source>
        <dbReference type="EMBL" id="KAF1989583.1"/>
    </source>
</evidence>
<protein>
    <submittedName>
        <fullName evidence="2">Uncharacterized protein</fullName>
    </submittedName>
</protein>
<feature type="region of interest" description="Disordered" evidence="1">
    <location>
        <begin position="1"/>
        <end position="151"/>
    </location>
</feature>
<evidence type="ECO:0000256" key="1">
    <source>
        <dbReference type="SAM" id="MobiDB-lite"/>
    </source>
</evidence>
<sequence>MGVTPTARYSPTLSTGSVSATPARSAPSMSHPSRDPSTESDQDLPVAKGEDNSRWTGLKRSRRNMEENQVTDQDQLQASPPSRPSSATRSDISIKYESQSQNRPRPTDITVPTSGQGNDNAGGLEESQDEGGHDSSDDDAGPGDKIEDFDWDDLERRYHDAIKERDDDEHRMYQEFQKLMEYFQVWAQTTSNHENDRSFKRLKTRMFHIQNSEARLEERRQHYKSVVEAFQRALNLLNK</sequence>
<feature type="compositionally biased region" description="Basic and acidic residues" evidence="1">
    <location>
        <begin position="142"/>
        <end position="151"/>
    </location>
</feature>
<dbReference type="EMBL" id="ML977144">
    <property type="protein sequence ID" value="KAF1989583.1"/>
    <property type="molecule type" value="Genomic_DNA"/>
</dbReference>
<feature type="compositionally biased region" description="Polar residues" evidence="1">
    <location>
        <begin position="96"/>
        <end position="119"/>
    </location>
</feature>
<evidence type="ECO:0000313" key="3">
    <source>
        <dbReference type="Proteomes" id="UP000800041"/>
    </source>
</evidence>
<dbReference type="AlphaFoldDB" id="A0A6G1H8M6"/>
<dbReference type="OrthoDB" id="5335351at2759"/>
<reference evidence="2" key="1">
    <citation type="journal article" date="2020" name="Stud. Mycol.">
        <title>101 Dothideomycetes genomes: a test case for predicting lifestyles and emergence of pathogens.</title>
        <authorList>
            <person name="Haridas S."/>
            <person name="Albert R."/>
            <person name="Binder M."/>
            <person name="Bloem J."/>
            <person name="Labutti K."/>
            <person name="Salamov A."/>
            <person name="Andreopoulos B."/>
            <person name="Baker S."/>
            <person name="Barry K."/>
            <person name="Bills G."/>
            <person name="Bluhm B."/>
            <person name="Cannon C."/>
            <person name="Castanera R."/>
            <person name="Culley D."/>
            <person name="Daum C."/>
            <person name="Ezra D."/>
            <person name="Gonzalez J."/>
            <person name="Henrissat B."/>
            <person name="Kuo A."/>
            <person name="Liang C."/>
            <person name="Lipzen A."/>
            <person name="Lutzoni F."/>
            <person name="Magnuson J."/>
            <person name="Mondo S."/>
            <person name="Nolan M."/>
            <person name="Ohm R."/>
            <person name="Pangilinan J."/>
            <person name="Park H.-J."/>
            <person name="Ramirez L."/>
            <person name="Alfaro M."/>
            <person name="Sun H."/>
            <person name="Tritt A."/>
            <person name="Yoshinaga Y."/>
            <person name="Zwiers L.-H."/>
            <person name="Turgeon B."/>
            <person name="Goodwin S."/>
            <person name="Spatafora J."/>
            <person name="Crous P."/>
            <person name="Grigoriev I."/>
        </authorList>
    </citation>
    <scope>NUCLEOTIDE SEQUENCE</scope>
    <source>
        <strain evidence="2">CBS 113979</strain>
    </source>
</reference>
<organism evidence="2 3">
    <name type="scientific">Aulographum hederae CBS 113979</name>
    <dbReference type="NCBI Taxonomy" id="1176131"/>
    <lineage>
        <taxon>Eukaryota</taxon>
        <taxon>Fungi</taxon>
        <taxon>Dikarya</taxon>
        <taxon>Ascomycota</taxon>
        <taxon>Pezizomycotina</taxon>
        <taxon>Dothideomycetes</taxon>
        <taxon>Pleosporomycetidae</taxon>
        <taxon>Aulographales</taxon>
        <taxon>Aulographaceae</taxon>
    </lineage>
</organism>
<name>A0A6G1H8M6_9PEZI</name>
<gene>
    <name evidence="2" type="ORF">K402DRAFT_349509</name>
</gene>
<keyword evidence="3" id="KW-1185">Reference proteome</keyword>